<evidence type="ECO:0000259" key="1">
    <source>
        <dbReference type="Pfam" id="PF20378"/>
    </source>
</evidence>
<dbReference type="AlphaFoldDB" id="A0A413QMU3"/>
<gene>
    <name evidence="2" type="ORF">DW957_02215</name>
</gene>
<organism evidence="2 3">
    <name type="scientific">Dorea formicigenerans</name>
    <dbReference type="NCBI Taxonomy" id="39486"/>
    <lineage>
        <taxon>Bacteria</taxon>
        <taxon>Bacillati</taxon>
        <taxon>Bacillota</taxon>
        <taxon>Clostridia</taxon>
        <taxon>Lachnospirales</taxon>
        <taxon>Lachnospiraceae</taxon>
        <taxon>Dorea</taxon>
    </lineage>
</organism>
<evidence type="ECO:0000313" key="3">
    <source>
        <dbReference type="Proteomes" id="UP000284962"/>
    </source>
</evidence>
<dbReference type="Pfam" id="PF20378">
    <property type="entry name" value="DUF6673"/>
    <property type="match status" value="1"/>
</dbReference>
<proteinExistence type="predicted"/>
<name>A0A413QMU3_9FIRM</name>
<protein>
    <recommendedName>
        <fullName evidence="1">DUF6673 domain-containing protein</fullName>
    </recommendedName>
</protein>
<evidence type="ECO:0000313" key="2">
    <source>
        <dbReference type="EMBL" id="RHA01635.1"/>
    </source>
</evidence>
<comment type="caution">
    <text evidence="2">The sequence shown here is derived from an EMBL/GenBank/DDBJ whole genome shotgun (WGS) entry which is preliminary data.</text>
</comment>
<sequence length="113" mass="13107">MIEVVLQGQTLKANLLNPEVSKRYEDGFDKVVKTFDEAAKCERGSDGIRMQCQAVIDYVTDIFGEEQAKKVFGESTDLLECMDIMEEMYDMYEKYITPKVTKKKQELIDRFSK</sequence>
<dbReference type="InterPro" id="IPR046655">
    <property type="entry name" value="DUF6673"/>
</dbReference>
<dbReference type="Proteomes" id="UP000284962">
    <property type="component" value="Unassembled WGS sequence"/>
</dbReference>
<accession>A0A413QMU3</accession>
<dbReference type="EMBL" id="QSEW01000002">
    <property type="protein sequence ID" value="RHA01635.1"/>
    <property type="molecule type" value="Genomic_DNA"/>
</dbReference>
<feature type="domain" description="DUF6673" evidence="1">
    <location>
        <begin position="12"/>
        <end position="93"/>
    </location>
</feature>
<reference evidence="2 3" key="1">
    <citation type="submission" date="2018-08" db="EMBL/GenBank/DDBJ databases">
        <title>A genome reference for cultivated species of the human gut microbiota.</title>
        <authorList>
            <person name="Zou Y."/>
            <person name="Xue W."/>
            <person name="Luo G."/>
        </authorList>
    </citation>
    <scope>NUCLEOTIDE SEQUENCE [LARGE SCALE GENOMIC DNA]</scope>
    <source>
        <strain evidence="2 3">AM46-16</strain>
    </source>
</reference>